<dbReference type="Proteomes" id="UP000030746">
    <property type="component" value="Unassembled WGS sequence"/>
</dbReference>
<evidence type="ECO:0000256" key="9">
    <source>
        <dbReference type="PIRNR" id="PIRNR017632"/>
    </source>
</evidence>
<dbReference type="CDD" id="cd01903">
    <property type="entry name" value="Ntn_AC_NAAA"/>
    <property type="match status" value="1"/>
</dbReference>
<feature type="active site" description="Nucleophile" evidence="10">
    <location>
        <position position="105"/>
    </location>
</feature>
<dbReference type="GO" id="GO:0047412">
    <property type="term" value="F:N-(long-chain-acyl)ethanolamine deacylase activity"/>
    <property type="evidence" value="ECO:0007669"/>
    <property type="project" value="UniProtKB-EC"/>
</dbReference>
<keyword evidence="2 11" id="KW-0732">Signal</keyword>
<name>V3ZHI7_LOTGI</name>
<proteinExistence type="inferred from homology"/>
<dbReference type="GO" id="GO:0017064">
    <property type="term" value="F:fatty acid amide hydrolase activity"/>
    <property type="evidence" value="ECO:0007669"/>
    <property type="project" value="InterPro"/>
</dbReference>
<evidence type="ECO:0000256" key="6">
    <source>
        <dbReference type="ARBA" id="ARBA00038527"/>
    </source>
</evidence>
<dbReference type="OrthoDB" id="5273684at2759"/>
<dbReference type="FunFam" id="3.60.60.10:FF:000006">
    <property type="entry name" value="N-acylethanolamine-hydrolyzing acid amidase"/>
    <property type="match status" value="1"/>
</dbReference>
<dbReference type="InterPro" id="IPR047794">
    <property type="entry name" value="C45_proenzyme-like"/>
</dbReference>
<reference evidence="13 14" key="1">
    <citation type="journal article" date="2013" name="Nature">
        <title>Insights into bilaterian evolution from three spiralian genomes.</title>
        <authorList>
            <person name="Simakov O."/>
            <person name="Marletaz F."/>
            <person name="Cho S.J."/>
            <person name="Edsinger-Gonzales E."/>
            <person name="Havlak P."/>
            <person name="Hellsten U."/>
            <person name="Kuo D.H."/>
            <person name="Larsson T."/>
            <person name="Lv J."/>
            <person name="Arendt D."/>
            <person name="Savage R."/>
            <person name="Osoegawa K."/>
            <person name="de Jong P."/>
            <person name="Grimwood J."/>
            <person name="Chapman J.A."/>
            <person name="Shapiro H."/>
            <person name="Aerts A."/>
            <person name="Otillar R.P."/>
            <person name="Terry A.Y."/>
            <person name="Boore J.L."/>
            <person name="Grigoriev I.V."/>
            <person name="Lindberg D.R."/>
            <person name="Seaver E.C."/>
            <person name="Weisblat D.A."/>
            <person name="Putnam N.H."/>
            <person name="Rokhsar D.S."/>
        </authorList>
    </citation>
    <scope>NUCLEOTIDE SEQUENCE [LARGE SCALE GENOMIC DNA]</scope>
</reference>
<dbReference type="InterPro" id="IPR016699">
    <property type="entry name" value="Acid_ceramidase-like"/>
</dbReference>
<evidence type="ECO:0000256" key="7">
    <source>
        <dbReference type="ARBA" id="ARBA00039046"/>
    </source>
</evidence>
<evidence type="ECO:0000256" key="3">
    <source>
        <dbReference type="ARBA" id="ARBA00022801"/>
    </source>
</evidence>
<dbReference type="NCBIfam" id="NF040521">
    <property type="entry name" value="C45_proenzyme"/>
    <property type="match status" value="1"/>
</dbReference>
<evidence type="ECO:0000256" key="1">
    <source>
        <dbReference type="ARBA" id="ARBA00004872"/>
    </source>
</evidence>
<dbReference type="EC" id="3.5.1.60" evidence="7"/>
<accession>V3ZHI7</accession>
<dbReference type="CTD" id="20241077"/>
<feature type="chain" id="PRO_5004717769" description="N-acylethanolamine-hydrolyzing acid amidase" evidence="11">
    <location>
        <begin position="20"/>
        <end position="339"/>
    </location>
</feature>
<dbReference type="Gene3D" id="3.60.60.10">
    <property type="entry name" value="Penicillin V Acylase, Chain A"/>
    <property type="match status" value="1"/>
</dbReference>
<evidence type="ECO:0000313" key="13">
    <source>
        <dbReference type="EMBL" id="ESO83667.1"/>
    </source>
</evidence>
<evidence type="ECO:0000313" key="14">
    <source>
        <dbReference type="Proteomes" id="UP000030746"/>
    </source>
</evidence>
<evidence type="ECO:0000256" key="8">
    <source>
        <dbReference type="ARBA" id="ARBA00040404"/>
    </source>
</evidence>
<dbReference type="PIRSF" id="PIRSF017632">
    <property type="entry name" value="Acid_ceramidase-like"/>
    <property type="match status" value="1"/>
</dbReference>
<evidence type="ECO:0000259" key="12">
    <source>
        <dbReference type="Pfam" id="PF02275"/>
    </source>
</evidence>
<gene>
    <name evidence="13" type="ORF">LOTGIDRAFT_169146</name>
</gene>
<dbReference type="KEGG" id="lgi:LOTGIDRAFT_169146"/>
<keyword evidence="4" id="KW-0865">Zymogen</keyword>
<comment type="pathway">
    <text evidence="1">Lipid metabolism; fatty acid metabolism.</text>
</comment>
<dbReference type="HOGENOM" id="CLU_054401_0_0_1"/>
<dbReference type="InterPro" id="IPR029132">
    <property type="entry name" value="CBAH/NAAA_C"/>
</dbReference>
<keyword evidence="3 9" id="KW-0378">Hydrolase</keyword>
<dbReference type="OMA" id="GQDHINM"/>
<feature type="signal peptide" evidence="11">
    <location>
        <begin position="1"/>
        <end position="19"/>
    </location>
</feature>
<dbReference type="EMBL" id="KB203629">
    <property type="protein sequence ID" value="ESO83667.1"/>
    <property type="molecule type" value="Genomic_DNA"/>
</dbReference>
<evidence type="ECO:0000256" key="11">
    <source>
        <dbReference type="SAM" id="SignalP"/>
    </source>
</evidence>
<keyword evidence="5" id="KW-0325">Glycoprotein</keyword>
<dbReference type="GO" id="GO:0005764">
    <property type="term" value="C:lysosome"/>
    <property type="evidence" value="ECO:0007669"/>
    <property type="project" value="UniProtKB-UniRule"/>
</dbReference>
<dbReference type="RefSeq" id="XP_009065695.1">
    <property type="nucleotide sequence ID" value="XM_009067447.1"/>
</dbReference>
<keyword evidence="9" id="KW-0443">Lipid metabolism</keyword>
<dbReference type="AlphaFoldDB" id="V3ZHI7"/>
<feature type="domain" description="Choloylglycine hydrolase/NAAA C-terminal" evidence="12">
    <location>
        <begin position="105"/>
        <end position="277"/>
    </location>
</feature>
<evidence type="ECO:0000256" key="4">
    <source>
        <dbReference type="ARBA" id="ARBA00023145"/>
    </source>
</evidence>
<dbReference type="PANTHER" id="PTHR28583:SF4">
    <property type="entry name" value="N-ACYLETHANOLAMINE-HYDROLYZING ACID AMIDASE"/>
    <property type="match status" value="1"/>
</dbReference>
<evidence type="ECO:0000256" key="10">
    <source>
        <dbReference type="PIRSR" id="PIRSR017632-1"/>
    </source>
</evidence>
<comment type="subunit">
    <text evidence="6">Heterodimer of an alpha and a beta subunit, produced by autocatalytic cleavage.</text>
</comment>
<dbReference type="GeneID" id="20241077"/>
<dbReference type="PANTHER" id="PTHR28583">
    <property type="entry name" value="ACID AMIDASE"/>
    <property type="match status" value="1"/>
</dbReference>
<dbReference type="GO" id="GO:0006631">
    <property type="term" value="P:fatty acid metabolic process"/>
    <property type="evidence" value="ECO:0007669"/>
    <property type="project" value="InterPro"/>
</dbReference>
<comment type="similarity">
    <text evidence="9">Belongs to the acid ceramidase family.</text>
</comment>
<organism evidence="13 14">
    <name type="scientific">Lottia gigantea</name>
    <name type="common">Giant owl limpet</name>
    <dbReference type="NCBI Taxonomy" id="225164"/>
    <lineage>
        <taxon>Eukaryota</taxon>
        <taxon>Metazoa</taxon>
        <taxon>Spiralia</taxon>
        <taxon>Lophotrochozoa</taxon>
        <taxon>Mollusca</taxon>
        <taxon>Gastropoda</taxon>
        <taxon>Patellogastropoda</taxon>
        <taxon>Lottioidea</taxon>
        <taxon>Lottiidae</taxon>
        <taxon>Lottia</taxon>
    </lineage>
</organism>
<evidence type="ECO:0000256" key="5">
    <source>
        <dbReference type="ARBA" id="ARBA00023180"/>
    </source>
</evidence>
<evidence type="ECO:0000256" key="2">
    <source>
        <dbReference type="ARBA" id="ARBA00022729"/>
    </source>
</evidence>
<keyword evidence="14" id="KW-1185">Reference proteome</keyword>
<sequence length="339" mass="37786">MAVIKQLVVWLSLVCVCKSYIDVPTIPPSFTVSLDDAPNVRWAAIVKKTKVPEELVPLAELVAEKLDDFLEQPYADEMRGIATAAGMPLGDVVLTNLVYDISAFCTSITMQDSKGQIWHARNLDYSFTDILRNITMKVDFTRQNKIAYSVVTYAGYVGVLTGQKPYGFAITMDERDQGAWYENLIIALTDRRAKPAGFLMRDTVANASNFDEAVAMISDTDTMADGYFIISGAKPGEGAVVTRNRLGPPDVWKIDPEHGRWYEVETNYDHWTTPRPDDDRRDPAIKAMNAMGRQNVTVNNLFDVLSTPPVLNPTTTYSVVMSPAQPDIMKVMVRHVPKP</sequence>
<protein>
    <recommendedName>
        <fullName evidence="8">N-acylethanolamine-hydrolyzing acid amidase</fullName>
        <ecNumber evidence="7">3.5.1.60</ecNumber>
    </recommendedName>
</protein>
<dbReference type="Pfam" id="PF02275">
    <property type="entry name" value="CBAH"/>
    <property type="match status" value="1"/>
</dbReference>